<dbReference type="Proteomes" id="UP000053593">
    <property type="component" value="Unassembled WGS sequence"/>
</dbReference>
<dbReference type="AlphaFoldDB" id="A0A0D0C2U1"/>
<evidence type="ECO:0000313" key="2">
    <source>
        <dbReference type="EMBL" id="KIK52172.1"/>
    </source>
</evidence>
<gene>
    <name evidence="2" type="ORF">GYMLUDRAFT_64380</name>
</gene>
<name>A0A0D0C2U1_9AGAR</name>
<keyword evidence="3" id="KW-1185">Reference proteome</keyword>
<dbReference type="InterPro" id="IPR036361">
    <property type="entry name" value="SAP_dom_sf"/>
</dbReference>
<evidence type="ECO:0000259" key="1">
    <source>
        <dbReference type="PROSITE" id="PS50800"/>
    </source>
</evidence>
<dbReference type="HOGENOM" id="CLU_1816023_0_0_1"/>
<protein>
    <recommendedName>
        <fullName evidence="1">SAP domain-containing protein</fullName>
    </recommendedName>
</protein>
<evidence type="ECO:0000313" key="3">
    <source>
        <dbReference type="Proteomes" id="UP000053593"/>
    </source>
</evidence>
<feature type="domain" description="SAP" evidence="1">
    <location>
        <begin position="20"/>
        <end position="54"/>
    </location>
</feature>
<accession>A0A0D0C2U1</accession>
<dbReference type="InterPro" id="IPR003034">
    <property type="entry name" value="SAP_dom"/>
</dbReference>
<dbReference type="SUPFAM" id="SSF68906">
    <property type="entry name" value="SAP domain"/>
    <property type="match status" value="1"/>
</dbReference>
<sequence>MDESEKDKEYGFPNGVLIKLRKANLSQLKEHCHEYGLTIGGNKAALLLHLIEYSSTPKTWTIPTARACISHKGPCTINVTTKTEPKKLSAVNSQYKEIMGDDALSQPAQIILRSKDNRCRASCESTHEARTRDVSLDASVIA</sequence>
<dbReference type="EMBL" id="KN834847">
    <property type="protein sequence ID" value="KIK52172.1"/>
    <property type="molecule type" value="Genomic_DNA"/>
</dbReference>
<proteinExistence type="predicted"/>
<reference evidence="2 3" key="1">
    <citation type="submission" date="2014-04" db="EMBL/GenBank/DDBJ databases">
        <title>Evolutionary Origins and Diversification of the Mycorrhizal Mutualists.</title>
        <authorList>
            <consortium name="DOE Joint Genome Institute"/>
            <consortium name="Mycorrhizal Genomics Consortium"/>
            <person name="Kohler A."/>
            <person name="Kuo A."/>
            <person name="Nagy L.G."/>
            <person name="Floudas D."/>
            <person name="Copeland A."/>
            <person name="Barry K.W."/>
            <person name="Cichocki N."/>
            <person name="Veneault-Fourrey C."/>
            <person name="LaButti K."/>
            <person name="Lindquist E.A."/>
            <person name="Lipzen A."/>
            <person name="Lundell T."/>
            <person name="Morin E."/>
            <person name="Murat C."/>
            <person name="Riley R."/>
            <person name="Ohm R."/>
            <person name="Sun H."/>
            <person name="Tunlid A."/>
            <person name="Henrissat B."/>
            <person name="Grigoriev I.V."/>
            <person name="Hibbett D.S."/>
            <person name="Martin F."/>
        </authorList>
    </citation>
    <scope>NUCLEOTIDE SEQUENCE [LARGE SCALE GENOMIC DNA]</scope>
    <source>
        <strain evidence="2 3">FD-317 M1</strain>
    </source>
</reference>
<dbReference type="PROSITE" id="PS50800">
    <property type="entry name" value="SAP"/>
    <property type="match status" value="1"/>
</dbReference>
<organism evidence="2 3">
    <name type="scientific">Collybiopsis luxurians FD-317 M1</name>
    <dbReference type="NCBI Taxonomy" id="944289"/>
    <lineage>
        <taxon>Eukaryota</taxon>
        <taxon>Fungi</taxon>
        <taxon>Dikarya</taxon>
        <taxon>Basidiomycota</taxon>
        <taxon>Agaricomycotina</taxon>
        <taxon>Agaricomycetes</taxon>
        <taxon>Agaricomycetidae</taxon>
        <taxon>Agaricales</taxon>
        <taxon>Marasmiineae</taxon>
        <taxon>Omphalotaceae</taxon>
        <taxon>Collybiopsis</taxon>
        <taxon>Collybiopsis luxurians</taxon>
    </lineage>
</organism>